<feature type="chain" id="PRO_5046375085" description="cellulase" evidence="8">
    <location>
        <begin position="45"/>
        <end position="561"/>
    </location>
</feature>
<dbReference type="Gene3D" id="1.50.10.10">
    <property type="match status" value="1"/>
</dbReference>
<evidence type="ECO:0000256" key="5">
    <source>
        <dbReference type="ARBA" id="ARBA00023001"/>
    </source>
</evidence>
<keyword evidence="7" id="KW-0119">Carbohydrate metabolism</keyword>
<evidence type="ECO:0000256" key="7">
    <source>
        <dbReference type="ARBA" id="ARBA00023326"/>
    </source>
</evidence>
<keyword evidence="8" id="KW-0732">Signal</keyword>
<dbReference type="PRINTS" id="PR00735">
    <property type="entry name" value="GLHYDRLASE8"/>
</dbReference>
<keyword evidence="6" id="KW-0326">Glycosidase</keyword>
<evidence type="ECO:0000256" key="2">
    <source>
        <dbReference type="ARBA" id="ARBA00009209"/>
    </source>
</evidence>
<name>A0ABN3YRT1_FIBSS</name>
<evidence type="ECO:0000256" key="8">
    <source>
        <dbReference type="SAM" id="SignalP"/>
    </source>
</evidence>
<keyword evidence="7" id="KW-0624">Polysaccharide degradation</keyword>
<sequence length="561" mass="63864">MLYNSILLSPISKISKKNNFVDMKTTKLSAFPLSLLFSATLATAADFTGNFFDADGAYYGPDCDKEKNYSGAYYTGNYESPFKTILGKTDEEIQEKMDQLWNHYFKGDNNSKVYYDKGSEAYILDVNNRDVRSEGMSYGMMIAVQTGHKEEFDKLWNWAKNHMWHKGGGWDGYFAWQRNESGSGGDDNCAPDGEMYFMMSLLFAANRWNDSKYMDDAQYILKKMWDNGQHSLFNPQHYVITFQPQGNENNFSDPSYDLPAYVDLFARWSTSNQDKWSKAAKATRDHLYKSSNTKSGLFSDYNNFDGTPHGVSYNGNAEKYMYDAMRCAMNFGMDYYLFGADSARQEEMARRIIDFFEKDNYKHARFNWDGSNPQEQYTLGETGANAVAAMALINDSKYNDAVKKNLKMAWDANLMTGQYRYYDGLVHYLAMLHLSGTFKIWKPKPEVTEKQVTANEHNGVKIESDTTFYSFESCKLYKVNAKPETNAISAKVKLNNAVRVWSTNSAIVIENAAVGTKFAVTDVNGRVLASSKTSSAMQEVRINSRGNFLVIVGNKTYKVVK</sequence>
<keyword evidence="10" id="KW-1185">Reference proteome</keyword>
<feature type="signal peptide" evidence="8">
    <location>
        <begin position="1"/>
        <end position="44"/>
    </location>
</feature>
<keyword evidence="5" id="KW-0136">Cellulose degradation</keyword>
<dbReference type="InterPro" id="IPR008928">
    <property type="entry name" value="6-hairpin_glycosidase_sf"/>
</dbReference>
<comment type="similarity">
    <text evidence="2">Belongs to the glycosyl hydrolase 8 (cellulase D) family.</text>
</comment>
<gene>
    <name evidence="9" type="ordered locus">Fisuc_0471</name>
</gene>
<evidence type="ECO:0000256" key="1">
    <source>
        <dbReference type="ARBA" id="ARBA00000966"/>
    </source>
</evidence>
<evidence type="ECO:0000313" key="9">
    <source>
        <dbReference type="EMBL" id="ACX74083.1"/>
    </source>
</evidence>
<keyword evidence="4 9" id="KW-0378">Hydrolase</keyword>
<evidence type="ECO:0000256" key="4">
    <source>
        <dbReference type="ARBA" id="ARBA00022801"/>
    </source>
</evidence>
<protein>
    <recommendedName>
        <fullName evidence="3">cellulase</fullName>
        <ecNumber evidence="3">3.2.1.4</ecNumber>
    </recommendedName>
</protein>
<reference evidence="9" key="1">
    <citation type="submission" date="2009-10" db="EMBL/GenBank/DDBJ databases">
        <title>Complete sequence of Fibrobacter succinogenes subsp. succinogenes S85.</title>
        <authorList>
            <consortium name="US DOE Joint Genome Institute"/>
            <person name="Lucas S."/>
            <person name="Copeland A."/>
            <person name="Lapidus A."/>
            <person name="Glavina del Rio T."/>
            <person name="Tice H."/>
            <person name="Bruce D."/>
            <person name="Goodwin L."/>
            <person name="Pitluck S."/>
            <person name="Chertkov O."/>
            <person name="Detter J.C."/>
            <person name="Han C."/>
            <person name="Tapia R."/>
            <person name="Larimer F."/>
            <person name="Land M."/>
            <person name="Hauser L."/>
            <person name="Kyrpides N."/>
            <person name="Mikhailova N."/>
            <person name="Weimer P.J."/>
            <person name="Stevenson D.M."/>
            <person name="Boyum J."/>
            <person name="Brumm P.I."/>
            <person name="Mead D."/>
        </authorList>
    </citation>
    <scope>NUCLEOTIDE SEQUENCE [LARGE SCALE GENOMIC DNA]</scope>
    <source>
        <strain evidence="9">S85</strain>
    </source>
</reference>
<proteinExistence type="inferred from homology"/>
<dbReference type="SUPFAM" id="SSF48208">
    <property type="entry name" value="Six-hairpin glycosidases"/>
    <property type="match status" value="1"/>
</dbReference>
<organism evidence="9 10">
    <name type="scientific">Fibrobacter succinogenes (strain ATCC 19169 / S85)</name>
    <dbReference type="NCBI Taxonomy" id="59374"/>
    <lineage>
        <taxon>Bacteria</taxon>
        <taxon>Pseudomonadati</taxon>
        <taxon>Fibrobacterota</taxon>
        <taxon>Fibrobacteria</taxon>
        <taxon>Fibrobacterales</taxon>
        <taxon>Fibrobacteraceae</taxon>
        <taxon>Fibrobacter</taxon>
    </lineage>
</organism>
<dbReference type="EC" id="3.2.1.4" evidence="3"/>
<dbReference type="InterPro" id="IPR002037">
    <property type="entry name" value="Glyco_hydro_8"/>
</dbReference>
<evidence type="ECO:0000313" key="10">
    <source>
        <dbReference type="Proteomes" id="UP000001497"/>
    </source>
</evidence>
<comment type="catalytic activity">
    <reaction evidence="1">
        <text>Endohydrolysis of (1-&gt;4)-beta-D-glucosidic linkages in cellulose, lichenin and cereal beta-D-glucans.</text>
        <dbReference type="EC" id="3.2.1.4"/>
    </reaction>
</comment>
<dbReference type="Proteomes" id="UP000001497">
    <property type="component" value="Chromosome"/>
</dbReference>
<accession>A0ABN3YRT1</accession>
<dbReference type="InterPro" id="IPR012341">
    <property type="entry name" value="6hp_glycosidase-like_sf"/>
</dbReference>
<evidence type="ECO:0000256" key="6">
    <source>
        <dbReference type="ARBA" id="ARBA00023295"/>
    </source>
</evidence>
<dbReference type="Pfam" id="PF01270">
    <property type="entry name" value="Glyco_hydro_8"/>
    <property type="match status" value="1"/>
</dbReference>
<dbReference type="GO" id="GO:0016787">
    <property type="term" value="F:hydrolase activity"/>
    <property type="evidence" value="ECO:0007669"/>
    <property type="project" value="UniProtKB-KW"/>
</dbReference>
<dbReference type="EMBL" id="CP001792">
    <property type="protein sequence ID" value="ACX74083.1"/>
    <property type="molecule type" value="Genomic_DNA"/>
</dbReference>
<evidence type="ECO:0000256" key="3">
    <source>
        <dbReference type="ARBA" id="ARBA00012601"/>
    </source>
</evidence>